<feature type="compositionally biased region" description="Polar residues" evidence="1">
    <location>
        <begin position="35"/>
        <end position="45"/>
    </location>
</feature>
<protein>
    <submittedName>
        <fullName evidence="2">DUF1302 family protein</fullName>
    </submittedName>
</protein>
<accession>A0A3N0V1Q4</accession>
<gene>
    <name evidence="2" type="ORF">ED208_14980</name>
</gene>
<dbReference type="InterPro" id="IPR010727">
    <property type="entry name" value="DUF1302"/>
</dbReference>
<dbReference type="EMBL" id="RJVO01000008">
    <property type="protein sequence ID" value="ROH86737.1"/>
    <property type="molecule type" value="Genomic_DNA"/>
</dbReference>
<dbReference type="Pfam" id="PF06980">
    <property type="entry name" value="DUF1302"/>
    <property type="match status" value="1"/>
</dbReference>
<keyword evidence="3" id="KW-1185">Reference proteome</keyword>
<dbReference type="Proteomes" id="UP000282106">
    <property type="component" value="Unassembled WGS sequence"/>
</dbReference>
<feature type="region of interest" description="Disordered" evidence="1">
    <location>
        <begin position="29"/>
        <end position="59"/>
    </location>
</feature>
<name>A0A3N0V1Q4_9GAMM</name>
<evidence type="ECO:0000313" key="2">
    <source>
        <dbReference type="EMBL" id="ROH86737.1"/>
    </source>
</evidence>
<sequence>MTSEPAASGDTPLAEPLISSGEVVAGRPHLGCGLQKNTTSRVTTRQQRKCEEKTMGDSGSRTLRRIAAAAALLASSLAQAGSLDLWGTDIEYRTSLNYAAAMRLKNPDQSLINGQVDPLVAGAPILNPTPGQPVQIAGFTHTGLPSTINIDDGNRNFKQYSLVHNRITAFSELQFKRENYGAIFSGDAFYDQVYRQKNDNDSPATVNTMGIPNNQFTSETRRYDGMRARLLDAYAYFDHSFTDEVALNLRVGQQVIAWGESLFMRGIALSQGRADATRSSVPGAEIKELLLPGNQVGLQLSLSNTLTLLGYYKLDFAATEVFPTGDFLSPADLIGPGATFTHGSINPAYLDGCPGLLDLGTFVPGLPVDLSGLCEFGGLGQFLLNASPNIYVFRKEDINPSNWGQWGTGLKWAITPGTTLGFFHLRYADANPTVQLNPGFAYVGTVPGTNVDITTALFNQYVPETYQIKYYGGIKLYGMSFSSTLGPFNVGGEFNYHQGIDTQVQTIISGVLSPVFTRANIGQALLSAIYAGNPDFYIDDLALVGEVAYHHVYSVDAVESQPGIIPVGDGKQLFGNRNSWGYQMLALGTRRNVLDGWDLKHTLSWGAIGKGNPSISGAFGPLYGEGDQRLGVGLGMQYLQNLEVGISYQKFFGDAERVMRGSPVVFQNPYADRDYLALNIKYNL</sequence>
<dbReference type="AlphaFoldDB" id="A0A3N0V1Q4"/>
<evidence type="ECO:0000256" key="1">
    <source>
        <dbReference type="SAM" id="MobiDB-lite"/>
    </source>
</evidence>
<reference evidence="2 3" key="1">
    <citation type="submission" date="2018-10" db="EMBL/GenBank/DDBJ databases">
        <authorList>
            <person name="Chen W.-M."/>
        </authorList>
    </citation>
    <scope>NUCLEOTIDE SEQUENCE [LARGE SCALE GENOMIC DNA]</scope>
    <source>
        <strain evidence="2 3">THS-13</strain>
    </source>
</reference>
<evidence type="ECO:0000313" key="3">
    <source>
        <dbReference type="Proteomes" id="UP000282106"/>
    </source>
</evidence>
<dbReference type="InParanoid" id="A0A3N0V1Q4"/>
<proteinExistence type="predicted"/>
<comment type="caution">
    <text evidence="2">The sequence shown here is derived from an EMBL/GenBank/DDBJ whole genome shotgun (WGS) entry which is preliminary data.</text>
</comment>
<organism evidence="2 3">
    <name type="scientific">Stagnimonas aquatica</name>
    <dbReference type="NCBI Taxonomy" id="2689987"/>
    <lineage>
        <taxon>Bacteria</taxon>
        <taxon>Pseudomonadati</taxon>
        <taxon>Pseudomonadota</taxon>
        <taxon>Gammaproteobacteria</taxon>
        <taxon>Nevskiales</taxon>
        <taxon>Nevskiaceae</taxon>
        <taxon>Stagnimonas</taxon>
    </lineage>
</organism>